<dbReference type="AlphaFoldDB" id="A0A645G7K9"/>
<name>A0A645G7K9_9ZZZZ</name>
<reference evidence="1" key="1">
    <citation type="submission" date="2019-08" db="EMBL/GenBank/DDBJ databases">
        <authorList>
            <person name="Kucharzyk K."/>
            <person name="Murdoch R.W."/>
            <person name="Higgins S."/>
            <person name="Loffler F."/>
        </authorList>
    </citation>
    <scope>NUCLEOTIDE SEQUENCE</scope>
</reference>
<dbReference type="EMBL" id="VSSQ01067757">
    <property type="protein sequence ID" value="MPN20094.1"/>
    <property type="molecule type" value="Genomic_DNA"/>
</dbReference>
<proteinExistence type="predicted"/>
<accession>A0A645G7K9</accession>
<evidence type="ECO:0000313" key="1">
    <source>
        <dbReference type="EMBL" id="MPN20094.1"/>
    </source>
</evidence>
<sequence>MLGPEIDNNMLLDESVLEKIEMLGQVGLPEGFPGGKLPGIAGFQPNLLFAMQLHFAII</sequence>
<organism evidence="1">
    <name type="scientific">bioreactor metagenome</name>
    <dbReference type="NCBI Taxonomy" id="1076179"/>
    <lineage>
        <taxon>unclassified sequences</taxon>
        <taxon>metagenomes</taxon>
        <taxon>ecological metagenomes</taxon>
    </lineage>
</organism>
<comment type="caution">
    <text evidence="1">The sequence shown here is derived from an EMBL/GenBank/DDBJ whole genome shotgun (WGS) entry which is preliminary data.</text>
</comment>
<gene>
    <name evidence="1" type="ORF">SDC9_167471</name>
</gene>
<protein>
    <submittedName>
        <fullName evidence="1">Uncharacterized protein</fullName>
    </submittedName>
</protein>